<proteinExistence type="predicted"/>
<dbReference type="Gene3D" id="6.10.140.2220">
    <property type="match status" value="1"/>
</dbReference>
<dbReference type="GeneID" id="59339532"/>
<dbReference type="Proteomes" id="UP000636479">
    <property type="component" value="Unassembled WGS sequence"/>
</dbReference>
<feature type="domain" description="MYND-type" evidence="6">
    <location>
        <begin position="466"/>
        <end position="507"/>
    </location>
</feature>
<sequence>MHPSLKLSNLSRLPIGLRHHAKEAAEGSFAGMRYIASTFNTLPQNQKLLLAPVFCSQLDTAHIPQYLEVSESSLLSEVLINLGSRIYLVLSSLRGLQFLISRILLPAPAVAIVWPRVWEWIVFLDNLWQQIPSFIVDQLQDQVLLRTLGAIRQDPDMYLATVLNNRQEYLPVVGSIWCRLASRHDVEFVGDLMLALTDDGRGENAMLTAHGLEGLDSLVSGMGGSRKTLAQLIVITMRRIYSNPPYDKQSGKVARSVVSASDASISIGAFTAMRVLMTQGRKAYPSFSSHLLHADIIPALAHATRIQAETTPSHFREPTLPAGGNLTQSSQTTMLHSLYVTLASTQKAPQKWFAQALEAGLLRAVLLSADVNARTDYSQDTLFGDITVQIFRYLLPAYSFYHSVLIPLHAAFKDVDDSNLDPEKILEPEIFFDWSLLRVHVEQLLAVDRRKKDSASRTHFRACDNMHSCGKILHKTQLKQCPHCLDRQYCDVTCQRMDWRGSHREQCSLLRVSTMEYRTLVSRQNHSFFRALIVSAFEEVKYTLSVDLVKFMATHNIPLYQTCVKFTFLRVYARDDLTSDFRIMNTSSQSPKGARFFGIFSHSFKRVRESNGKMQMHFLEVVHGSRDQNPQAPPLDPLLEEEEKEDGYDSEIDSGSEFELDDDFDSNLDSRRILIPMPLRFDSGQYSSKLEELAGLKATGGINETEFVAEVEKIVDGMGTWAYSN</sequence>
<evidence type="ECO:0000259" key="6">
    <source>
        <dbReference type="PROSITE" id="PS50865"/>
    </source>
</evidence>
<keyword evidence="1" id="KW-0479">Metal-binding</keyword>
<name>A0A8H6TC07_9AGAR</name>
<accession>A0A8H6TC07</accession>
<protein>
    <recommendedName>
        <fullName evidence="6">MYND-type domain-containing protein</fullName>
    </recommendedName>
</protein>
<evidence type="ECO:0000256" key="4">
    <source>
        <dbReference type="PROSITE-ProRule" id="PRU00134"/>
    </source>
</evidence>
<dbReference type="OrthoDB" id="432970at2759"/>
<dbReference type="RefSeq" id="XP_037224926.1">
    <property type="nucleotide sequence ID" value="XM_037357016.1"/>
</dbReference>
<dbReference type="PROSITE" id="PS50865">
    <property type="entry name" value="ZF_MYND_2"/>
    <property type="match status" value="1"/>
</dbReference>
<evidence type="ECO:0000256" key="2">
    <source>
        <dbReference type="ARBA" id="ARBA00022771"/>
    </source>
</evidence>
<keyword evidence="8" id="KW-1185">Reference proteome</keyword>
<dbReference type="AlphaFoldDB" id="A0A8H6TC07"/>
<dbReference type="SUPFAM" id="SSF144232">
    <property type="entry name" value="HIT/MYND zinc finger-like"/>
    <property type="match status" value="1"/>
</dbReference>
<feature type="region of interest" description="Disordered" evidence="5">
    <location>
        <begin position="623"/>
        <end position="657"/>
    </location>
</feature>
<dbReference type="EMBL" id="JACAZF010000001">
    <property type="protein sequence ID" value="KAF7314903.1"/>
    <property type="molecule type" value="Genomic_DNA"/>
</dbReference>
<keyword evidence="3" id="KW-0862">Zinc</keyword>
<evidence type="ECO:0000256" key="1">
    <source>
        <dbReference type="ARBA" id="ARBA00022723"/>
    </source>
</evidence>
<evidence type="ECO:0000256" key="3">
    <source>
        <dbReference type="ARBA" id="ARBA00022833"/>
    </source>
</evidence>
<evidence type="ECO:0000313" key="8">
    <source>
        <dbReference type="Proteomes" id="UP000636479"/>
    </source>
</evidence>
<evidence type="ECO:0000313" key="7">
    <source>
        <dbReference type="EMBL" id="KAF7314903.1"/>
    </source>
</evidence>
<gene>
    <name evidence="7" type="ORF">MIND_00004100</name>
</gene>
<feature type="compositionally biased region" description="Acidic residues" evidence="5">
    <location>
        <begin position="638"/>
        <end position="657"/>
    </location>
</feature>
<dbReference type="Pfam" id="PF01753">
    <property type="entry name" value="zf-MYND"/>
    <property type="match status" value="1"/>
</dbReference>
<reference evidence="7" key="1">
    <citation type="submission" date="2020-05" db="EMBL/GenBank/DDBJ databases">
        <title>Mycena genomes resolve the evolution of fungal bioluminescence.</title>
        <authorList>
            <person name="Tsai I.J."/>
        </authorList>
    </citation>
    <scope>NUCLEOTIDE SEQUENCE</scope>
    <source>
        <strain evidence="7">171206Taipei</strain>
    </source>
</reference>
<organism evidence="7 8">
    <name type="scientific">Mycena indigotica</name>
    <dbReference type="NCBI Taxonomy" id="2126181"/>
    <lineage>
        <taxon>Eukaryota</taxon>
        <taxon>Fungi</taxon>
        <taxon>Dikarya</taxon>
        <taxon>Basidiomycota</taxon>
        <taxon>Agaricomycotina</taxon>
        <taxon>Agaricomycetes</taxon>
        <taxon>Agaricomycetidae</taxon>
        <taxon>Agaricales</taxon>
        <taxon>Marasmiineae</taxon>
        <taxon>Mycenaceae</taxon>
        <taxon>Mycena</taxon>
    </lineage>
</organism>
<dbReference type="GO" id="GO:0008270">
    <property type="term" value="F:zinc ion binding"/>
    <property type="evidence" value="ECO:0007669"/>
    <property type="project" value="UniProtKB-KW"/>
</dbReference>
<comment type="caution">
    <text evidence="7">The sequence shown here is derived from an EMBL/GenBank/DDBJ whole genome shotgun (WGS) entry which is preliminary data.</text>
</comment>
<keyword evidence="2 4" id="KW-0863">Zinc-finger</keyword>
<evidence type="ECO:0000256" key="5">
    <source>
        <dbReference type="SAM" id="MobiDB-lite"/>
    </source>
</evidence>
<dbReference type="InterPro" id="IPR002893">
    <property type="entry name" value="Znf_MYND"/>
</dbReference>